<evidence type="ECO:0000256" key="1">
    <source>
        <dbReference type="ARBA" id="ARBA00004141"/>
    </source>
</evidence>
<dbReference type="InterPro" id="IPR022493">
    <property type="entry name" value="CHP03716_TM_YkoY"/>
</dbReference>
<feature type="region of interest" description="Disordered" evidence="6">
    <location>
        <begin position="234"/>
        <end position="264"/>
    </location>
</feature>
<evidence type="ECO:0000256" key="5">
    <source>
        <dbReference type="ARBA" id="ARBA00023136"/>
    </source>
</evidence>
<comment type="subcellular location">
    <subcellularLocation>
        <location evidence="1">Membrane</location>
        <topology evidence="1">Multi-pass membrane protein</topology>
    </subcellularLocation>
</comment>
<evidence type="ECO:0000256" key="3">
    <source>
        <dbReference type="ARBA" id="ARBA00022692"/>
    </source>
</evidence>
<dbReference type="InterPro" id="IPR005496">
    <property type="entry name" value="Integral_membrane_TerC"/>
</dbReference>
<dbReference type="GO" id="GO:0016020">
    <property type="term" value="C:membrane"/>
    <property type="evidence" value="ECO:0007669"/>
    <property type="project" value="UniProtKB-SubCell"/>
</dbReference>
<organism evidence="8 9">
    <name type="scientific">Phormidesmis priestleyi Ana</name>
    <dbReference type="NCBI Taxonomy" id="1666911"/>
    <lineage>
        <taxon>Bacteria</taxon>
        <taxon>Bacillati</taxon>
        <taxon>Cyanobacteriota</taxon>
        <taxon>Cyanophyceae</taxon>
        <taxon>Leptolyngbyales</taxon>
        <taxon>Leptolyngbyaceae</taxon>
        <taxon>Phormidesmis</taxon>
    </lineage>
</organism>
<evidence type="ECO:0000256" key="4">
    <source>
        <dbReference type="ARBA" id="ARBA00022989"/>
    </source>
</evidence>
<reference evidence="8 9" key="1">
    <citation type="submission" date="2015-09" db="EMBL/GenBank/DDBJ databases">
        <title>Identification and resolution of microdiversity through metagenomic sequencing of parallel consortia.</title>
        <authorList>
            <person name="Nelson W.C."/>
            <person name="Romine M.F."/>
            <person name="Lindemann S.R."/>
        </authorList>
    </citation>
    <scope>NUCLEOTIDE SEQUENCE [LARGE SCALE GENOMIC DNA]</scope>
    <source>
        <strain evidence="8">Ana</strain>
    </source>
</reference>
<feature type="transmembrane region" description="Helical" evidence="7">
    <location>
        <begin position="202"/>
        <end position="219"/>
    </location>
</feature>
<dbReference type="EMBL" id="LJZR01000003">
    <property type="protein sequence ID" value="KPQ37127.1"/>
    <property type="molecule type" value="Genomic_DNA"/>
</dbReference>
<evidence type="ECO:0000313" key="8">
    <source>
        <dbReference type="EMBL" id="KPQ37127.1"/>
    </source>
</evidence>
<feature type="transmembrane region" description="Helical" evidence="7">
    <location>
        <begin position="179"/>
        <end position="196"/>
    </location>
</feature>
<keyword evidence="3 7" id="KW-0812">Transmembrane</keyword>
<evidence type="ECO:0000256" key="2">
    <source>
        <dbReference type="ARBA" id="ARBA00007511"/>
    </source>
</evidence>
<keyword evidence="5 7" id="KW-0472">Membrane</keyword>
<dbReference type="NCBIfam" id="TIGR03716">
    <property type="entry name" value="R_switched_YkoY"/>
    <property type="match status" value="1"/>
</dbReference>
<keyword evidence="4 7" id="KW-1133">Transmembrane helix</keyword>
<evidence type="ECO:0000313" key="9">
    <source>
        <dbReference type="Proteomes" id="UP000050465"/>
    </source>
</evidence>
<dbReference type="Proteomes" id="UP000050465">
    <property type="component" value="Unassembled WGS sequence"/>
</dbReference>
<feature type="transmembrane region" description="Helical" evidence="7">
    <location>
        <begin position="20"/>
        <end position="42"/>
    </location>
</feature>
<proteinExistence type="inferred from homology"/>
<gene>
    <name evidence="8" type="ORF">HLUCCA11_04180</name>
</gene>
<protein>
    <submittedName>
        <fullName evidence="8">Membrane protein TerC</fullName>
    </submittedName>
</protein>
<dbReference type="PATRIC" id="fig|1666911.3.peg.3688"/>
<sequence>MLDRLLEMSPTLGGDTLLLLPVLILLELVLSADNAIALAAIAQGLQTEALQKKALNLGLLVAFIMRVSLILAASWVLKYWQFEVAGALYLLWLVYQHFMSGTGEDGEAGGPKFSSLWQAVPTIALTDIAFSLDSVTTAIALSKDVLIVLLGGTIGIIALRFMAGLFIKWLEIYVHLEDAGFITVAFVGIRLLVRVINPDWVPPEWVMVTLIFSLFAWGFSKKVGEATTPVTIPDLSGAITDEDNEDKTVEPLVTAGDEKQPEKI</sequence>
<name>A0A0P8A2D9_9CYAN</name>
<dbReference type="Pfam" id="PF03741">
    <property type="entry name" value="TerC"/>
    <property type="match status" value="1"/>
</dbReference>
<feature type="transmembrane region" description="Helical" evidence="7">
    <location>
        <begin position="145"/>
        <end position="167"/>
    </location>
</feature>
<dbReference type="PANTHER" id="PTHR30238">
    <property type="entry name" value="MEMBRANE BOUND PREDICTED REDOX MODULATOR"/>
    <property type="match status" value="1"/>
</dbReference>
<comment type="similarity">
    <text evidence="2">Belongs to the TerC family.</text>
</comment>
<comment type="caution">
    <text evidence="8">The sequence shown here is derived from an EMBL/GenBank/DDBJ whole genome shotgun (WGS) entry which is preliminary data.</text>
</comment>
<dbReference type="AlphaFoldDB" id="A0A0P8A2D9"/>
<accession>A0A0P8A2D9</accession>
<dbReference type="PANTHER" id="PTHR30238:SF4">
    <property type="entry name" value="SLL1022 PROTEIN"/>
    <property type="match status" value="1"/>
</dbReference>
<evidence type="ECO:0000256" key="6">
    <source>
        <dbReference type="SAM" id="MobiDB-lite"/>
    </source>
</evidence>
<evidence type="ECO:0000256" key="7">
    <source>
        <dbReference type="SAM" id="Phobius"/>
    </source>
</evidence>
<feature type="transmembrane region" description="Helical" evidence="7">
    <location>
        <begin position="54"/>
        <end position="73"/>
    </location>
</feature>